<comment type="caution">
    <text evidence="1">The sequence shown here is derived from an EMBL/GenBank/DDBJ whole genome shotgun (WGS) entry which is preliminary data.</text>
</comment>
<evidence type="ECO:0000313" key="2">
    <source>
        <dbReference type="Proteomes" id="UP001345963"/>
    </source>
</evidence>
<name>A0ABU7CA68_9TELE</name>
<accession>A0ABU7CA68</accession>
<organism evidence="1 2">
    <name type="scientific">Ataeniobius toweri</name>
    <dbReference type="NCBI Taxonomy" id="208326"/>
    <lineage>
        <taxon>Eukaryota</taxon>
        <taxon>Metazoa</taxon>
        <taxon>Chordata</taxon>
        <taxon>Craniata</taxon>
        <taxon>Vertebrata</taxon>
        <taxon>Euteleostomi</taxon>
        <taxon>Actinopterygii</taxon>
        <taxon>Neopterygii</taxon>
        <taxon>Teleostei</taxon>
        <taxon>Neoteleostei</taxon>
        <taxon>Acanthomorphata</taxon>
        <taxon>Ovalentaria</taxon>
        <taxon>Atherinomorphae</taxon>
        <taxon>Cyprinodontiformes</taxon>
        <taxon>Goodeidae</taxon>
        <taxon>Ataeniobius</taxon>
    </lineage>
</organism>
<gene>
    <name evidence="1" type="ORF">ATANTOWER_010568</name>
</gene>
<proteinExistence type="predicted"/>
<dbReference type="Proteomes" id="UP001345963">
    <property type="component" value="Unassembled WGS sequence"/>
</dbReference>
<sequence length="52" mass="5603">LQPLEILTELVIALCDADISDFGTHDLVSCSAVPICDVHEHPPTMLCQVIVS</sequence>
<evidence type="ECO:0000313" key="1">
    <source>
        <dbReference type="EMBL" id="MED6258670.1"/>
    </source>
</evidence>
<keyword evidence="2" id="KW-1185">Reference proteome</keyword>
<dbReference type="EMBL" id="JAHUTI010081013">
    <property type="protein sequence ID" value="MED6258670.1"/>
    <property type="molecule type" value="Genomic_DNA"/>
</dbReference>
<protein>
    <submittedName>
        <fullName evidence="1">Uncharacterized protein</fullName>
    </submittedName>
</protein>
<feature type="non-terminal residue" evidence="1">
    <location>
        <position position="1"/>
    </location>
</feature>
<reference evidence="1 2" key="1">
    <citation type="submission" date="2021-07" db="EMBL/GenBank/DDBJ databases">
        <authorList>
            <person name="Palmer J.M."/>
        </authorList>
    </citation>
    <scope>NUCLEOTIDE SEQUENCE [LARGE SCALE GENOMIC DNA]</scope>
    <source>
        <strain evidence="1 2">AT_MEX2019</strain>
        <tissue evidence="1">Muscle</tissue>
    </source>
</reference>